<dbReference type="InterPro" id="IPR023753">
    <property type="entry name" value="FAD/NAD-binding_dom"/>
</dbReference>
<sequence length="976" mass="103034">MTATRLPAGGLIDRSRPIAFRFDGLALTGFAGDTLAAALLANDVAVVGRSFKLHRPRGVFGAGIDDPNTTVTRLAPRPATNLRATTTPIEAGAEYRSVGTWPNARHDLGAVAGAFGRLLPAGFYYKTFMAPNWHLFEPFIRAAAGLGRVPEAAWQPVSESRFGDCDLLVVGAGPAGLAAALAGARAGLRTILADDGERPGGRLLDEGPAARAWIDATVAELDGLHTLRRMPRSTVWGHHEQGFVSLLERAPPDAPDLDFRHWKLRAGAIVVAAGAFERSIAFADNDRPGVMLASAAGHYLDRYGVRPGADVLAFATNDSGYGPAFALAAAGAAVRIADARDTVDPALARAAAAAGIDLRPGTVVERALGRSRVAGAVLTGPGGRTERVACDLIAVAGGWNPAFHLASHSRRVRSVWNEALATFTAGDCPPDLVVVGAARGSFATEDCVREGWQAAAAIAAGLGRTGGPVAPPEGPEAPVTRAVAPLFLVPPAKPGAKLFVDLANDVTTADLGLALREGYRSIELVKRYTTAGMGIDQGKTGNVSVIAVVGALTGAAPGDVGTTTFRPPYAPVEFGAIAGARAEARLYPWRQTPLADWHLAAGGVIYEAGLRWQRPGYYPRAGEDYRTAAAREARAVREAVGVYDGTPLGRFRLKGPDVPALLDLVYVNDFASLAPGRGRYGIMLTDDGLILDDGVTFRLDETHWLLHSSTGAADRVHLHLEQILQVHRPDWRVSLIPVTSQWANATLCGPRARDVLAALNPDFDIAPAALPFMATVEGHVGGLPVRVCRVSWTGELSFELNTPARHAVELWQRIMAAGAPFGITPVGSEANHILRVEAGYISTGHEVDGTADVIDLGLGGMVSRRKADFIGKRSMELRRRLDPERFELVGLLPADPNRLVPEGAPLTPGGAATDQEGFVSACVASVALGRVVGLGLLKRGRARLGETVHARVRDEIVPLTVVPPVFHDADRTRVKS</sequence>
<dbReference type="Pfam" id="PF07992">
    <property type="entry name" value="Pyr_redox_2"/>
    <property type="match status" value="1"/>
</dbReference>
<evidence type="ECO:0000256" key="2">
    <source>
        <dbReference type="ARBA" id="ARBA00023002"/>
    </source>
</evidence>
<evidence type="ECO:0000256" key="1">
    <source>
        <dbReference type="ARBA" id="ARBA00008609"/>
    </source>
</evidence>
<dbReference type="InterPro" id="IPR041117">
    <property type="entry name" value="SoxA_A3"/>
</dbReference>
<dbReference type="InterPro" id="IPR042204">
    <property type="entry name" value="2Fe-2S-bd_N"/>
</dbReference>
<evidence type="ECO:0000259" key="3">
    <source>
        <dbReference type="Pfam" id="PF01571"/>
    </source>
</evidence>
<dbReference type="InterPro" id="IPR028896">
    <property type="entry name" value="GcvT/YgfZ/DmdA"/>
</dbReference>
<gene>
    <name evidence="7" type="ORF">ABB55_06950</name>
</gene>
<feature type="domain" description="GCVT N-terminal" evidence="3">
    <location>
        <begin position="594"/>
        <end position="866"/>
    </location>
</feature>
<dbReference type="SUPFAM" id="SSF101790">
    <property type="entry name" value="Aminomethyltransferase beta-barrel domain"/>
    <property type="match status" value="1"/>
</dbReference>
<dbReference type="SUPFAM" id="SSF103025">
    <property type="entry name" value="Folate-binding domain"/>
    <property type="match status" value="1"/>
</dbReference>
<dbReference type="PANTHER" id="PTHR43757:SF2">
    <property type="entry name" value="AMINOMETHYLTRANSFERASE, MITOCHONDRIAL"/>
    <property type="match status" value="1"/>
</dbReference>
<dbReference type="PRINTS" id="PR00469">
    <property type="entry name" value="PNDRDTASEII"/>
</dbReference>
<feature type="domain" description="Aminomethyltransferase C-terminal" evidence="5">
    <location>
        <begin position="888"/>
        <end position="968"/>
    </location>
</feature>
<comment type="caution">
    <text evidence="7">The sequence shown here is derived from an EMBL/GenBank/DDBJ whole genome shotgun (WGS) entry which is preliminary data.</text>
</comment>
<evidence type="ECO:0000313" key="7">
    <source>
        <dbReference type="EMBL" id="KPL51996.1"/>
    </source>
</evidence>
<dbReference type="Pfam" id="PF13510">
    <property type="entry name" value="Fer2_4"/>
    <property type="match status" value="1"/>
</dbReference>
<dbReference type="InterPro" id="IPR013977">
    <property type="entry name" value="GcvT_C"/>
</dbReference>
<reference evidence="7 8" key="1">
    <citation type="submission" date="2015-09" db="EMBL/GenBank/DDBJ databases">
        <authorList>
            <person name="Jackson K.R."/>
            <person name="Lunt B.L."/>
            <person name="Fisher J.N.B."/>
            <person name="Gardner A.V."/>
            <person name="Bailey M.E."/>
            <person name="Deus L.M."/>
            <person name="Earl A.S."/>
            <person name="Gibby P.D."/>
            <person name="Hartmann K.A."/>
            <person name="Liu J.E."/>
            <person name="Manci A.M."/>
            <person name="Nielsen D.A."/>
            <person name="Solomon M.B."/>
            <person name="Breakwell D.P."/>
            <person name="Burnett S.H."/>
            <person name="Grose J.H."/>
        </authorList>
    </citation>
    <scope>NUCLEOTIDE SEQUENCE [LARGE SCALE GENOMIC DNA]</scope>
    <source>
        <strain evidence="7 8">16</strain>
    </source>
</reference>
<organism evidence="7 8">
    <name type="scientific">Prosthecodimorpha hirschii</name>
    <dbReference type="NCBI Taxonomy" id="665126"/>
    <lineage>
        <taxon>Bacteria</taxon>
        <taxon>Pseudomonadati</taxon>
        <taxon>Pseudomonadota</taxon>
        <taxon>Alphaproteobacteria</taxon>
        <taxon>Hyphomicrobiales</taxon>
        <taxon>Ancalomicrobiaceae</taxon>
        <taxon>Prosthecodimorpha</taxon>
    </lineage>
</organism>
<keyword evidence="8" id="KW-1185">Reference proteome</keyword>
<evidence type="ECO:0000259" key="4">
    <source>
        <dbReference type="Pfam" id="PF07992"/>
    </source>
</evidence>
<dbReference type="InterPro" id="IPR027266">
    <property type="entry name" value="TrmE/GcvT-like"/>
</dbReference>
<dbReference type="Proteomes" id="UP000048984">
    <property type="component" value="Unassembled WGS sequence"/>
</dbReference>
<dbReference type="Gene3D" id="3.10.20.440">
    <property type="entry name" value="2Fe-2S iron-sulphur cluster binding domain, sarcosine oxidase, alpha subunit, N-terminal domain"/>
    <property type="match status" value="1"/>
</dbReference>
<dbReference type="GO" id="GO:0016491">
    <property type="term" value="F:oxidoreductase activity"/>
    <property type="evidence" value="ECO:0007669"/>
    <property type="project" value="UniProtKB-KW"/>
</dbReference>
<dbReference type="RefSeq" id="WP_054358159.1">
    <property type="nucleotide sequence ID" value="NZ_LJYW01000001.1"/>
</dbReference>
<dbReference type="Pfam" id="PF01571">
    <property type="entry name" value="GCV_T"/>
    <property type="match status" value="1"/>
</dbReference>
<dbReference type="InterPro" id="IPR006222">
    <property type="entry name" value="GCVT_N"/>
</dbReference>
<reference evidence="7 8" key="2">
    <citation type="submission" date="2015-10" db="EMBL/GenBank/DDBJ databases">
        <title>Draft Genome Sequence of Prosthecomicrobium hirschii ATCC 27832.</title>
        <authorList>
            <person name="Daniel J."/>
            <person name="Givan S.A."/>
            <person name="Brun Y.V."/>
            <person name="Brown P.J."/>
        </authorList>
    </citation>
    <scope>NUCLEOTIDE SEQUENCE [LARGE SCALE GENOMIC DNA]</scope>
    <source>
        <strain evidence="7 8">16</strain>
    </source>
</reference>
<evidence type="ECO:0000259" key="5">
    <source>
        <dbReference type="Pfam" id="PF08669"/>
    </source>
</evidence>
<keyword evidence="2" id="KW-0560">Oxidoreductase</keyword>
<proteinExistence type="inferred from homology"/>
<dbReference type="STRING" id="665126.ABB55_06950"/>
<comment type="similarity">
    <text evidence="1">Belongs to the GcvT family.</text>
</comment>
<accession>A0A0P6VZ51</accession>
<evidence type="ECO:0000313" key="8">
    <source>
        <dbReference type="Proteomes" id="UP000048984"/>
    </source>
</evidence>
<dbReference type="SUPFAM" id="SSF51905">
    <property type="entry name" value="FAD/NAD(P)-binding domain"/>
    <property type="match status" value="1"/>
</dbReference>
<dbReference type="InterPro" id="IPR036188">
    <property type="entry name" value="FAD/NAD-bd_sf"/>
</dbReference>
<dbReference type="InterPro" id="IPR041854">
    <property type="entry name" value="BFD-like_2Fe2S-bd_dom_sf"/>
</dbReference>
<protein>
    <recommendedName>
        <fullName evidence="9">Sarcosine oxidase subunit alpha</fullName>
    </recommendedName>
</protein>
<dbReference type="AlphaFoldDB" id="A0A0P6VZ51"/>
<dbReference type="Gene3D" id="1.10.10.1100">
    <property type="entry name" value="BFD-like [2Fe-2S]-binding domain"/>
    <property type="match status" value="1"/>
</dbReference>
<evidence type="ECO:0000259" key="6">
    <source>
        <dbReference type="Pfam" id="PF17806"/>
    </source>
</evidence>
<dbReference type="EMBL" id="LJYW01000001">
    <property type="protein sequence ID" value="KPL51996.1"/>
    <property type="molecule type" value="Genomic_DNA"/>
</dbReference>
<name>A0A0P6VZ51_9HYPH</name>
<feature type="domain" description="SoxA A3" evidence="6">
    <location>
        <begin position="497"/>
        <end position="579"/>
    </location>
</feature>
<dbReference type="Pfam" id="PF17806">
    <property type="entry name" value="SO_alpha_A3"/>
    <property type="match status" value="1"/>
</dbReference>
<dbReference type="InterPro" id="IPR029043">
    <property type="entry name" value="GcvT/YgfZ_C"/>
</dbReference>
<dbReference type="Pfam" id="PF08669">
    <property type="entry name" value="GCV_T_C"/>
    <property type="match status" value="1"/>
</dbReference>
<dbReference type="PRINTS" id="PR00368">
    <property type="entry name" value="FADPNR"/>
</dbReference>
<dbReference type="PANTHER" id="PTHR43757">
    <property type="entry name" value="AMINOMETHYLTRANSFERASE"/>
    <property type="match status" value="1"/>
</dbReference>
<dbReference type="Gene3D" id="3.30.1360.120">
    <property type="entry name" value="Probable tRNA modification gtpase trme, domain 1"/>
    <property type="match status" value="1"/>
</dbReference>
<evidence type="ECO:0008006" key="9">
    <source>
        <dbReference type="Google" id="ProtNLM"/>
    </source>
</evidence>
<feature type="domain" description="FAD/NAD(P)-binding" evidence="4">
    <location>
        <begin position="166"/>
        <end position="428"/>
    </location>
</feature>
<dbReference type="Gene3D" id="3.50.50.60">
    <property type="entry name" value="FAD/NAD(P)-binding domain"/>
    <property type="match status" value="2"/>
</dbReference>